<dbReference type="InterPro" id="IPR036259">
    <property type="entry name" value="MFS_trans_sf"/>
</dbReference>
<evidence type="ECO:0000313" key="11">
    <source>
        <dbReference type="EMBL" id="MBB5639567.1"/>
    </source>
</evidence>
<comment type="caution">
    <text evidence="11">The sequence shown here is derived from an EMBL/GenBank/DDBJ whole genome shotgun (WGS) entry which is preliminary data.</text>
</comment>
<evidence type="ECO:0000256" key="6">
    <source>
        <dbReference type="ARBA" id="ARBA00023136"/>
    </source>
</evidence>
<evidence type="ECO:0000256" key="2">
    <source>
        <dbReference type="ARBA" id="ARBA00022448"/>
    </source>
</evidence>
<name>A0A7W8ZSV8_9MICO</name>
<evidence type="ECO:0000256" key="3">
    <source>
        <dbReference type="ARBA" id="ARBA00022475"/>
    </source>
</evidence>
<organism evidence="11 12">
    <name type="scientific">Cryobacterium roopkundense</name>
    <dbReference type="NCBI Taxonomy" id="1001240"/>
    <lineage>
        <taxon>Bacteria</taxon>
        <taxon>Bacillati</taxon>
        <taxon>Actinomycetota</taxon>
        <taxon>Actinomycetes</taxon>
        <taxon>Micrococcales</taxon>
        <taxon>Microbacteriaceae</taxon>
        <taxon>Cryobacterium</taxon>
    </lineage>
</organism>
<sequence length="330" mass="34009">MSEHPRLALSAVLTAHALSQTGNAITVLATPFYVLAQGGTGVEVGIAATFATVPIVLGGPLGGALVDRVGHRLSSVIADAASGATLAAIAILAATDNLPFWGFLLLIFLSGLLDTPGNTARHVLLPTLAMANRIPLERAVGFATGVERAAMLIGAPLGGVLVSVLGPAVAFGTTALNFVAAAALVLLCVPRPDRSSFDDLGAGEGVVHRTSYWQDLGEGFRFVYSNPLLRLIILVVFLTNLLDAARFSVLLPIHSTAYLQGAVAVGLLTGALGGGALIGSLLYGFFGQRWRRRPLFIAAFAITGGPLSAALALQAPLVNIGFRGSRGWCL</sequence>
<gene>
    <name evidence="11" type="ORF">BJ997_000115</name>
</gene>
<feature type="transmembrane region" description="Helical" evidence="9">
    <location>
        <begin position="46"/>
        <end position="66"/>
    </location>
</feature>
<feature type="transmembrane region" description="Helical" evidence="9">
    <location>
        <begin position="295"/>
        <end position="315"/>
    </location>
</feature>
<dbReference type="Proteomes" id="UP000561726">
    <property type="component" value="Unassembled WGS sequence"/>
</dbReference>
<dbReference type="AlphaFoldDB" id="A0A7W8ZSV8"/>
<evidence type="ECO:0000259" key="10">
    <source>
        <dbReference type="PROSITE" id="PS50850"/>
    </source>
</evidence>
<comment type="similarity">
    <text evidence="7">Belongs to the major facilitator superfamily. Drug:H(+) antiporter-3 (DHA3) (TC 2.A.1.21) family.</text>
</comment>
<dbReference type="EMBL" id="JACHBQ010000001">
    <property type="protein sequence ID" value="MBB5639567.1"/>
    <property type="molecule type" value="Genomic_DNA"/>
</dbReference>
<dbReference type="GO" id="GO:0005886">
    <property type="term" value="C:plasma membrane"/>
    <property type="evidence" value="ECO:0007669"/>
    <property type="project" value="UniProtKB-SubCell"/>
</dbReference>
<evidence type="ECO:0000256" key="1">
    <source>
        <dbReference type="ARBA" id="ARBA00004429"/>
    </source>
</evidence>
<keyword evidence="6 9" id="KW-0472">Membrane</keyword>
<feature type="transmembrane region" description="Helical" evidence="9">
    <location>
        <begin position="73"/>
        <end position="94"/>
    </location>
</feature>
<dbReference type="Pfam" id="PF07690">
    <property type="entry name" value="MFS_1"/>
    <property type="match status" value="1"/>
</dbReference>
<evidence type="ECO:0000256" key="5">
    <source>
        <dbReference type="ARBA" id="ARBA00022989"/>
    </source>
</evidence>
<dbReference type="GO" id="GO:0022857">
    <property type="term" value="F:transmembrane transporter activity"/>
    <property type="evidence" value="ECO:0007669"/>
    <property type="project" value="InterPro"/>
</dbReference>
<dbReference type="PANTHER" id="PTHR23513:SF9">
    <property type="entry name" value="ENTEROBACTIN EXPORTER ENTS"/>
    <property type="match status" value="1"/>
</dbReference>
<evidence type="ECO:0000256" key="9">
    <source>
        <dbReference type="SAM" id="Phobius"/>
    </source>
</evidence>
<keyword evidence="5 9" id="KW-1133">Transmembrane helix</keyword>
<keyword evidence="4 9" id="KW-0812">Transmembrane</keyword>
<evidence type="ECO:0000256" key="7">
    <source>
        <dbReference type="ARBA" id="ARBA00038075"/>
    </source>
</evidence>
<keyword evidence="2" id="KW-0813">Transport</keyword>
<keyword evidence="3" id="KW-1003">Cell membrane</keyword>
<evidence type="ECO:0000313" key="12">
    <source>
        <dbReference type="Proteomes" id="UP000561726"/>
    </source>
</evidence>
<reference evidence="11 12" key="1">
    <citation type="submission" date="2020-08" db="EMBL/GenBank/DDBJ databases">
        <title>Sequencing the genomes of 1000 actinobacteria strains.</title>
        <authorList>
            <person name="Klenk H.-P."/>
        </authorList>
    </citation>
    <scope>NUCLEOTIDE SEQUENCE [LARGE SCALE GENOMIC DNA]</scope>
    <source>
        <strain evidence="11 12">DSM 21065</strain>
    </source>
</reference>
<feature type="transmembrane region" description="Helical" evidence="9">
    <location>
        <begin position="228"/>
        <end position="251"/>
    </location>
</feature>
<dbReference type="Gene3D" id="1.20.1250.20">
    <property type="entry name" value="MFS general substrate transporter like domains"/>
    <property type="match status" value="1"/>
</dbReference>
<feature type="transmembrane region" description="Helical" evidence="9">
    <location>
        <begin position="168"/>
        <end position="189"/>
    </location>
</feature>
<comment type="subcellular location">
    <subcellularLocation>
        <location evidence="1">Cell inner membrane</location>
        <topology evidence="1">Multi-pass membrane protein</topology>
    </subcellularLocation>
</comment>
<proteinExistence type="inferred from homology"/>
<protein>
    <recommendedName>
        <fullName evidence="8">Multidrug efflux pump Tap</fullName>
    </recommendedName>
</protein>
<accession>A0A7W8ZSV8</accession>
<dbReference type="InterPro" id="IPR011701">
    <property type="entry name" value="MFS"/>
</dbReference>
<dbReference type="PROSITE" id="PS50850">
    <property type="entry name" value="MFS"/>
    <property type="match status" value="1"/>
</dbReference>
<evidence type="ECO:0000256" key="8">
    <source>
        <dbReference type="ARBA" id="ARBA00040914"/>
    </source>
</evidence>
<dbReference type="PANTHER" id="PTHR23513">
    <property type="entry name" value="INTEGRAL MEMBRANE EFFLUX PROTEIN-RELATED"/>
    <property type="match status" value="1"/>
</dbReference>
<dbReference type="InterPro" id="IPR020846">
    <property type="entry name" value="MFS_dom"/>
</dbReference>
<evidence type="ECO:0000256" key="4">
    <source>
        <dbReference type="ARBA" id="ARBA00022692"/>
    </source>
</evidence>
<dbReference type="SUPFAM" id="SSF103473">
    <property type="entry name" value="MFS general substrate transporter"/>
    <property type="match status" value="1"/>
</dbReference>
<dbReference type="RefSeq" id="WP_183323205.1">
    <property type="nucleotide sequence ID" value="NZ_JACHBQ010000001.1"/>
</dbReference>
<feature type="transmembrane region" description="Helical" evidence="9">
    <location>
        <begin position="257"/>
        <end position="283"/>
    </location>
</feature>
<feature type="domain" description="Major facilitator superfamily (MFS) profile" evidence="10">
    <location>
        <begin position="1"/>
        <end position="330"/>
    </location>
</feature>